<name>A0ABU6DX31_9GAMM</name>
<keyword evidence="2" id="KW-0805">Transcription regulation</keyword>
<evidence type="ECO:0000259" key="5">
    <source>
        <dbReference type="PROSITE" id="PS50931"/>
    </source>
</evidence>
<dbReference type="SUPFAM" id="SSF46785">
    <property type="entry name" value="Winged helix' DNA-binding domain"/>
    <property type="match status" value="1"/>
</dbReference>
<evidence type="ECO:0000256" key="4">
    <source>
        <dbReference type="ARBA" id="ARBA00023163"/>
    </source>
</evidence>
<dbReference type="PANTHER" id="PTHR30126:SF77">
    <property type="entry name" value="TRANSCRIPTIONAL REGULATORY PROTEIN"/>
    <property type="match status" value="1"/>
</dbReference>
<dbReference type="InterPro" id="IPR036390">
    <property type="entry name" value="WH_DNA-bd_sf"/>
</dbReference>
<dbReference type="InterPro" id="IPR036388">
    <property type="entry name" value="WH-like_DNA-bd_sf"/>
</dbReference>
<gene>
    <name evidence="6" type="ORF">I2F25_11915</name>
</gene>
<protein>
    <submittedName>
        <fullName evidence="6">LysR family transcriptional regulator</fullName>
    </submittedName>
</protein>
<feature type="domain" description="HTH lysR-type" evidence="5">
    <location>
        <begin position="1"/>
        <end position="58"/>
    </location>
</feature>
<dbReference type="RefSeq" id="WP_325776124.1">
    <property type="nucleotide sequence ID" value="NZ_VTDN01000013.1"/>
</dbReference>
<dbReference type="Proteomes" id="UP001339883">
    <property type="component" value="Unassembled WGS sequence"/>
</dbReference>
<dbReference type="PROSITE" id="PS50931">
    <property type="entry name" value="HTH_LYSR"/>
    <property type="match status" value="1"/>
</dbReference>
<dbReference type="PANTHER" id="PTHR30126">
    <property type="entry name" value="HTH-TYPE TRANSCRIPTIONAL REGULATOR"/>
    <property type="match status" value="1"/>
</dbReference>
<proteinExistence type="inferred from homology"/>
<dbReference type="Pfam" id="PF00126">
    <property type="entry name" value="HTH_1"/>
    <property type="match status" value="1"/>
</dbReference>
<dbReference type="InterPro" id="IPR000847">
    <property type="entry name" value="LysR_HTH_N"/>
</dbReference>
<evidence type="ECO:0000256" key="3">
    <source>
        <dbReference type="ARBA" id="ARBA00023125"/>
    </source>
</evidence>
<keyword evidence="3" id="KW-0238">DNA-binding</keyword>
<dbReference type="Gene3D" id="1.10.10.10">
    <property type="entry name" value="Winged helix-like DNA-binding domain superfamily/Winged helix DNA-binding domain"/>
    <property type="match status" value="1"/>
</dbReference>
<comment type="caution">
    <text evidence="6">The sequence shown here is derived from an EMBL/GenBank/DDBJ whole genome shotgun (WGS) entry which is preliminary data.</text>
</comment>
<accession>A0ABU6DX31</accession>
<reference evidence="6 7" key="1">
    <citation type="submission" date="2019-08" db="EMBL/GenBank/DDBJ databases">
        <title>Five species of Acinetobacter isolated from floral nectar and animal pollinators.</title>
        <authorList>
            <person name="Hendry T.A."/>
        </authorList>
    </citation>
    <scope>NUCLEOTIDE SEQUENCE [LARGE SCALE GENOMIC DNA]</scope>
    <source>
        <strain evidence="6 7">MD18.27</strain>
    </source>
</reference>
<dbReference type="CDD" id="cd05466">
    <property type="entry name" value="PBP2_LTTR_substrate"/>
    <property type="match status" value="1"/>
</dbReference>
<sequence length="313" mass="36277">MNYKGLETLYWVARLNSFNKAAIHLNTTQSSVSQRILALEAELNIKLLNRTPRYIHLTDKGKIAFKYAEKLILLNEEFLSTIAENDSCIESTIRLGTSETIVHTWLVDFIDVIYREYPYITLDIIINITPVLKEMLKNGELDMVFMLDHTCDFDCIQRPLCSFEQNFLVSAEFGKRFQSKGAFTFRDLTRSTMISYPKNTHPYLDLKQQLNQLRLLEPKTITSYSLTTLIKMTEEGMGIGVLPHYSVLKELREKKLYLLPSEIHLRPYHFLCVYTIGSDDNVKHNLADLAVSVSSKAMKKLSQQFKSENFYLF</sequence>
<organism evidence="6 7">
    <name type="scientific">Acinetobacter pollinis</name>
    <dbReference type="NCBI Taxonomy" id="2605270"/>
    <lineage>
        <taxon>Bacteria</taxon>
        <taxon>Pseudomonadati</taxon>
        <taxon>Pseudomonadota</taxon>
        <taxon>Gammaproteobacteria</taxon>
        <taxon>Moraxellales</taxon>
        <taxon>Moraxellaceae</taxon>
        <taxon>Acinetobacter</taxon>
    </lineage>
</organism>
<dbReference type="EMBL" id="VTDN01000013">
    <property type="protein sequence ID" value="MEB5477739.1"/>
    <property type="molecule type" value="Genomic_DNA"/>
</dbReference>
<dbReference type="PRINTS" id="PR00039">
    <property type="entry name" value="HTHLYSR"/>
</dbReference>
<dbReference type="SUPFAM" id="SSF53850">
    <property type="entry name" value="Periplasmic binding protein-like II"/>
    <property type="match status" value="1"/>
</dbReference>
<dbReference type="Gene3D" id="3.40.190.10">
    <property type="entry name" value="Periplasmic binding protein-like II"/>
    <property type="match status" value="2"/>
</dbReference>
<dbReference type="Pfam" id="PF03466">
    <property type="entry name" value="LysR_substrate"/>
    <property type="match status" value="1"/>
</dbReference>
<dbReference type="InterPro" id="IPR005119">
    <property type="entry name" value="LysR_subst-bd"/>
</dbReference>
<evidence type="ECO:0000256" key="1">
    <source>
        <dbReference type="ARBA" id="ARBA00009437"/>
    </source>
</evidence>
<evidence type="ECO:0000256" key="2">
    <source>
        <dbReference type="ARBA" id="ARBA00023015"/>
    </source>
</evidence>
<comment type="similarity">
    <text evidence="1">Belongs to the LysR transcriptional regulatory family.</text>
</comment>
<evidence type="ECO:0000313" key="6">
    <source>
        <dbReference type="EMBL" id="MEB5477739.1"/>
    </source>
</evidence>
<keyword evidence="7" id="KW-1185">Reference proteome</keyword>
<keyword evidence="4" id="KW-0804">Transcription</keyword>
<evidence type="ECO:0000313" key="7">
    <source>
        <dbReference type="Proteomes" id="UP001339883"/>
    </source>
</evidence>